<evidence type="ECO:0000256" key="1">
    <source>
        <dbReference type="SAM" id="Phobius"/>
    </source>
</evidence>
<reference evidence="2 3" key="1">
    <citation type="journal article" date="2021" name="Commun. Biol.">
        <title>The genome of Shorea leprosula (Dipterocarpaceae) highlights the ecological relevance of drought in aseasonal tropical rainforests.</title>
        <authorList>
            <person name="Ng K.K.S."/>
            <person name="Kobayashi M.J."/>
            <person name="Fawcett J.A."/>
            <person name="Hatakeyama M."/>
            <person name="Paape T."/>
            <person name="Ng C.H."/>
            <person name="Ang C.C."/>
            <person name="Tnah L.H."/>
            <person name="Lee C.T."/>
            <person name="Nishiyama T."/>
            <person name="Sese J."/>
            <person name="O'Brien M.J."/>
            <person name="Copetti D."/>
            <person name="Mohd Noor M.I."/>
            <person name="Ong R.C."/>
            <person name="Putra M."/>
            <person name="Sireger I.Z."/>
            <person name="Indrioko S."/>
            <person name="Kosugi Y."/>
            <person name="Izuno A."/>
            <person name="Isagi Y."/>
            <person name="Lee S.L."/>
            <person name="Shimizu K.K."/>
        </authorList>
    </citation>
    <scope>NUCLEOTIDE SEQUENCE [LARGE SCALE GENOMIC DNA]</scope>
    <source>
        <strain evidence="2">214</strain>
    </source>
</reference>
<keyword evidence="1" id="KW-0812">Transmembrane</keyword>
<dbReference type="AlphaFoldDB" id="A0AAV5IXI0"/>
<keyword evidence="3" id="KW-1185">Reference proteome</keyword>
<keyword evidence="1" id="KW-0472">Membrane</keyword>
<sequence>MPRSPESSSSLCLLHAPFAHPNLAQILCTNHLPAPPTADACLLHLRPSLAPTPLLPPLRRAQILCANQRPLVPAPLAPTPGLAFCTSLALHQIPLLCTRSPALCYACAPAAPLLALLHPSLHSVAPPALCAQSHAPASCTLQPYRKKQHMPDKLTEQILFYLILGIYIGKKSDQKGVSGWILGLFFLGVFLFGFSLSILGFDIWKSSSGGSEIQKEGFGFEKRRLREEERRTSGGVTGWGFQKSSIFLGFIFVGIFLQQRSFLGGSEGNDLGLISWVGFPRSDSDLLPRKLHHACFV</sequence>
<feature type="transmembrane region" description="Helical" evidence="1">
    <location>
        <begin position="180"/>
        <end position="201"/>
    </location>
</feature>
<protein>
    <submittedName>
        <fullName evidence="2">Uncharacterized protein</fullName>
    </submittedName>
</protein>
<dbReference type="Proteomes" id="UP001054252">
    <property type="component" value="Unassembled WGS sequence"/>
</dbReference>
<comment type="caution">
    <text evidence="2">The sequence shown here is derived from an EMBL/GenBank/DDBJ whole genome shotgun (WGS) entry which is preliminary data.</text>
</comment>
<keyword evidence="1" id="KW-1133">Transmembrane helix</keyword>
<dbReference type="EMBL" id="BPVZ01000021">
    <property type="protein sequence ID" value="GKV03888.1"/>
    <property type="molecule type" value="Genomic_DNA"/>
</dbReference>
<name>A0AAV5IXI0_9ROSI</name>
<evidence type="ECO:0000313" key="3">
    <source>
        <dbReference type="Proteomes" id="UP001054252"/>
    </source>
</evidence>
<organism evidence="2 3">
    <name type="scientific">Rubroshorea leprosula</name>
    <dbReference type="NCBI Taxonomy" id="152421"/>
    <lineage>
        <taxon>Eukaryota</taxon>
        <taxon>Viridiplantae</taxon>
        <taxon>Streptophyta</taxon>
        <taxon>Embryophyta</taxon>
        <taxon>Tracheophyta</taxon>
        <taxon>Spermatophyta</taxon>
        <taxon>Magnoliopsida</taxon>
        <taxon>eudicotyledons</taxon>
        <taxon>Gunneridae</taxon>
        <taxon>Pentapetalae</taxon>
        <taxon>rosids</taxon>
        <taxon>malvids</taxon>
        <taxon>Malvales</taxon>
        <taxon>Dipterocarpaceae</taxon>
        <taxon>Rubroshorea</taxon>
    </lineage>
</organism>
<feature type="transmembrane region" description="Helical" evidence="1">
    <location>
        <begin position="239"/>
        <end position="257"/>
    </location>
</feature>
<proteinExistence type="predicted"/>
<gene>
    <name evidence="2" type="ORF">SLEP1_g16124</name>
</gene>
<accession>A0AAV5IXI0</accession>
<evidence type="ECO:0000313" key="2">
    <source>
        <dbReference type="EMBL" id="GKV03888.1"/>
    </source>
</evidence>